<proteinExistence type="evidence at protein level"/>
<keyword id="KW-0903">Direct protein sequencing</keyword>
<organism>
    <name type="scientific">Legionella pneumophila</name>
    <dbReference type="NCBI Taxonomy" id="446"/>
    <lineage>
        <taxon>Bacteria</taxon>
        <taxon>Pseudomonadati</taxon>
        <taxon>Pseudomonadota</taxon>
        <taxon>Gammaproteobacteria</taxon>
        <taxon>Legionellales</taxon>
        <taxon>Legionellaceae</taxon>
        <taxon>Legionella</taxon>
    </lineage>
</organism>
<sequence length="15" mass="1547">KVTMTQGPSKVQAAT</sequence>
<reference key="1">
    <citation type="journal article" date="1996" name="Infect. Immun.">
        <title>De novo synthesis of Legionella pneumophila antigens during intracellular growth in phagocytic cells.</title>
        <authorList>
            <person name="Susa M."/>
            <person name="Hacker J."/>
            <person name="Marre R."/>
        </authorList>
    </citation>
    <scope>PROTEIN SEQUENCE</scope>
</reference>
<accession>Q9R4E1</accession>
<name>Q9R4E1_LEGPN</name>
<protein>
    <submittedName>
        <fullName>44 kDa intracellular growth antigen</fullName>
    </submittedName>
</protein>